<dbReference type="InterPro" id="IPR001734">
    <property type="entry name" value="Na/solute_symporter"/>
</dbReference>
<dbReference type="CDD" id="cd10326">
    <property type="entry name" value="SLC5sbd_NIS-like"/>
    <property type="match status" value="1"/>
</dbReference>
<dbReference type="RefSeq" id="WP_085766410.1">
    <property type="nucleotide sequence ID" value="NZ_CP019344.1"/>
</dbReference>
<feature type="transmembrane region" description="Helical" evidence="12">
    <location>
        <begin position="399"/>
        <end position="423"/>
    </location>
</feature>
<comment type="similarity">
    <text evidence="2 11">Belongs to the sodium:solute symporter (SSF) (TC 2.A.21) family.</text>
</comment>
<sequence>MSSEQILITIAVYFVVLIAISFIVGRKGDSATFFRGNRSSPWYLVAFGMIGASLSGVTFISVPGAVEQGAMGYFQVVLGYILGYLVIGTVLLPLYYRMNLTSIYSYLETRYGAPAQYTGSAFFILSRVVGASFRLYLVAGVLQEFVFDEMGIEFWQTVSLTVLLIWLYTFKSGIKTIVWTDTLQTLFMLIAVGVAIYFVSDSLGLDGIGSTISFIADSDLSQIFFTENWRADSHVVKQFLSGAFIAIVMTGLDQDMMQKNLTCRSLKESQKNMFWFTIVLTFVNLVFLGMGVLLTAFAKAENIQATKDALFPTIALDSGLGLGLGLFFMLGLIAAAYSSADSALTSLTTSFSVDILNLERKFQEKQQKWIRKLVHVGFSLALIGVIVAFKYLINDDSVILKLFVFAGYTYGPLLGMFSFGILTKLQTPKWAPAVVSIAAPFLAFGVSYFSELWFEFEFGFFILILNGAIAFLGLLLSSMINFNRHNIEV</sequence>
<gene>
    <name evidence="13" type="ORF">BST97_06165</name>
</gene>
<evidence type="ECO:0000256" key="7">
    <source>
        <dbReference type="ARBA" id="ARBA00023053"/>
    </source>
</evidence>
<dbReference type="PROSITE" id="PS50283">
    <property type="entry name" value="NA_SOLUT_SYMP_3"/>
    <property type="match status" value="1"/>
</dbReference>
<dbReference type="AlphaFoldDB" id="A0A1W6MJ37"/>
<dbReference type="Pfam" id="PF00474">
    <property type="entry name" value="SSF"/>
    <property type="match status" value="1"/>
</dbReference>
<evidence type="ECO:0000313" key="13">
    <source>
        <dbReference type="EMBL" id="ARN77610.1"/>
    </source>
</evidence>
<keyword evidence="6 12" id="KW-1133">Transmembrane helix</keyword>
<feature type="transmembrane region" description="Helical" evidence="12">
    <location>
        <begin position="182"/>
        <end position="200"/>
    </location>
</feature>
<evidence type="ECO:0000256" key="2">
    <source>
        <dbReference type="ARBA" id="ARBA00006434"/>
    </source>
</evidence>
<evidence type="ECO:0000256" key="1">
    <source>
        <dbReference type="ARBA" id="ARBA00004651"/>
    </source>
</evidence>
<evidence type="ECO:0000256" key="9">
    <source>
        <dbReference type="ARBA" id="ARBA00023136"/>
    </source>
</evidence>
<feature type="transmembrane region" description="Helical" evidence="12">
    <location>
        <begin position="6"/>
        <end position="24"/>
    </location>
</feature>
<evidence type="ECO:0000256" key="8">
    <source>
        <dbReference type="ARBA" id="ARBA00023065"/>
    </source>
</evidence>
<keyword evidence="8" id="KW-0406">Ion transport</keyword>
<evidence type="ECO:0000313" key="14">
    <source>
        <dbReference type="Proteomes" id="UP000193431"/>
    </source>
</evidence>
<keyword evidence="10" id="KW-0739">Sodium transport</keyword>
<name>A0A1W6MJ37_9FLAO</name>
<keyword evidence="9 12" id="KW-0472">Membrane</keyword>
<keyword evidence="7" id="KW-0915">Sodium</keyword>
<dbReference type="Proteomes" id="UP000193431">
    <property type="component" value="Chromosome"/>
</dbReference>
<evidence type="ECO:0000256" key="3">
    <source>
        <dbReference type="ARBA" id="ARBA00022448"/>
    </source>
</evidence>
<evidence type="ECO:0000256" key="5">
    <source>
        <dbReference type="ARBA" id="ARBA00022692"/>
    </source>
</evidence>
<dbReference type="PANTHER" id="PTHR42985">
    <property type="entry name" value="SODIUM-COUPLED MONOCARBOXYLATE TRANSPORTER"/>
    <property type="match status" value="1"/>
</dbReference>
<keyword evidence="14" id="KW-1185">Reference proteome</keyword>
<dbReference type="OrthoDB" id="891563at2"/>
<dbReference type="PANTHER" id="PTHR42985:SF47">
    <property type="entry name" value="INTEGRAL MEMBRANE TRANSPORT PROTEIN"/>
    <property type="match status" value="1"/>
</dbReference>
<evidence type="ECO:0000256" key="10">
    <source>
        <dbReference type="ARBA" id="ARBA00023201"/>
    </source>
</evidence>
<feature type="transmembrane region" description="Helical" evidence="12">
    <location>
        <begin position="44"/>
        <end position="66"/>
    </location>
</feature>
<keyword evidence="4" id="KW-1003">Cell membrane</keyword>
<keyword evidence="3" id="KW-0813">Transport</keyword>
<dbReference type="STRING" id="331648.BST97_06165"/>
<dbReference type="GO" id="GO:0006814">
    <property type="term" value="P:sodium ion transport"/>
    <property type="evidence" value="ECO:0007669"/>
    <property type="project" value="UniProtKB-KW"/>
</dbReference>
<dbReference type="InterPro" id="IPR051163">
    <property type="entry name" value="Sodium:Solute_Symporter_SSF"/>
</dbReference>
<evidence type="ECO:0000256" key="4">
    <source>
        <dbReference type="ARBA" id="ARBA00022475"/>
    </source>
</evidence>
<feature type="transmembrane region" description="Helical" evidence="12">
    <location>
        <begin position="456"/>
        <end position="476"/>
    </location>
</feature>
<protein>
    <submittedName>
        <fullName evidence="13">Sodium:solute symporter</fullName>
    </submittedName>
</protein>
<feature type="transmembrane region" description="Helical" evidence="12">
    <location>
        <begin position="235"/>
        <end position="252"/>
    </location>
</feature>
<feature type="transmembrane region" description="Helical" evidence="12">
    <location>
        <begin position="430"/>
        <end position="450"/>
    </location>
</feature>
<organism evidence="13 14">
    <name type="scientific">Nonlabens spongiae</name>
    <dbReference type="NCBI Taxonomy" id="331648"/>
    <lineage>
        <taxon>Bacteria</taxon>
        <taxon>Pseudomonadati</taxon>
        <taxon>Bacteroidota</taxon>
        <taxon>Flavobacteriia</taxon>
        <taxon>Flavobacteriales</taxon>
        <taxon>Flavobacteriaceae</taxon>
        <taxon>Nonlabens</taxon>
    </lineage>
</organism>
<feature type="transmembrane region" description="Helical" evidence="12">
    <location>
        <begin position="273"/>
        <end position="298"/>
    </location>
</feature>
<comment type="subcellular location">
    <subcellularLocation>
        <location evidence="1">Cell membrane</location>
        <topology evidence="1">Multi-pass membrane protein</topology>
    </subcellularLocation>
</comment>
<dbReference type="EMBL" id="CP019344">
    <property type="protein sequence ID" value="ARN77610.1"/>
    <property type="molecule type" value="Genomic_DNA"/>
</dbReference>
<reference evidence="13 14" key="1">
    <citation type="submission" date="2016-11" db="EMBL/GenBank/DDBJ databases">
        <title>Trade-off between light-utilization and light-protection in marine flavobacteria.</title>
        <authorList>
            <person name="Kumagai Y."/>
        </authorList>
    </citation>
    <scope>NUCLEOTIDE SEQUENCE [LARGE SCALE GENOMIC DNA]</scope>
    <source>
        <strain evidence="13 14">JCM 13191</strain>
    </source>
</reference>
<feature type="transmembrane region" description="Helical" evidence="12">
    <location>
        <begin position="72"/>
        <end position="96"/>
    </location>
</feature>
<accession>A0A1W6MJ37</accession>
<feature type="transmembrane region" description="Helical" evidence="12">
    <location>
        <begin position="318"/>
        <end position="337"/>
    </location>
</feature>
<evidence type="ECO:0000256" key="6">
    <source>
        <dbReference type="ARBA" id="ARBA00022989"/>
    </source>
</evidence>
<evidence type="ECO:0000256" key="12">
    <source>
        <dbReference type="SAM" id="Phobius"/>
    </source>
</evidence>
<feature type="transmembrane region" description="Helical" evidence="12">
    <location>
        <begin position="373"/>
        <end position="393"/>
    </location>
</feature>
<evidence type="ECO:0000256" key="11">
    <source>
        <dbReference type="RuleBase" id="RU362091"/>
    </source>
</evidence>
<proteinExistence type="inferred from homology"/>
<keyword evidence="5 12" id="KW-0812">Transmembrane</keyword>
<dbReference type="Gene3D" id="1.20.1730.10">
    <property type="entry name" value="Sodium/glucose cotransporter"/>
    <property type="match status" value="1"/>
</dbReference>
<feature type="transmembrane region" description="Helical" evidence="12">
    <location>
        <begin position="154"/>
        <end position="170"/>
    </location>
</feature>
<dbReference type="GO" id="GO:0015293">
    <property type="term" value="F:symporter activity"/>
    <property type="evidence" value="ECO:0007669"/>
    <property type="project" value="TreeGrafter"/>
</dbReference>
<dbReference type="GO" id="GO:0005886">
    <property type="term" value="C:plasma membrane"/>
    <property type="evidence" value="ECO:0007669"/>
    <property type="project" value="UniProtKB-SubCell"/>
</dbReference>
<feature type="transmembrane region" description="Helical" evidence="12">
    <location>
        <begin position="117"/>
        <end position="142"/>
    </location>
</feature>
<dbReference type="InterPro" id="IPR038377">
    <property type="entry name" value="Na/Glc_symporter_sf"/>
</dbReference>